<feature type="transmembrane region" description="Helical" evidence="1">
    <location>
        <begin position="286"/>
        <end position="306"/>
    </location>
</feature>
<dbReference type="PANTHER" id="PTHR36840">
    <property type="entry name" value="BLL5714 PROTEIN"/>
    <property type="match status" value="1"/>
</dbReference>
<dbReference type="InterPro" id="IPR010640">
    <property type="entry name" value="Low_temperature_requirement_A"/>
</dbReference>
<dbReference type="AlphaFoldDB" id="A0A0J8GKF4"/>
<name>A0A0J8GKF4_9LIST</name>
<keyword evidence="1" id="KW-1133">Transmembrane helix</keyword>
<feature type="transmembrane region" description="Helical" evidence="1">
    <location>
        <begin position="100"/>
        <end position="121"/>
    </location>
</feature>
<evidence type="ECO:0008006" key="4">
    <source>
        <dbReference type="Google" id="ProtNLM"/>
    </source>
</evidence>
<protein>
    <recommendedName>
        <fullName evidence="4">Low temperature requirement protein A</fullName>
    </recommendedName>
</protein>
<keyword evidence="3" id="KW-1185">Reference proteome</keyword>
<evidence type="ECO:0000256" key="1">
    <source>
        <dbReference type="SAM" id="Phobius"/>
    </source>
</evidence>
<sequence>MKEKRSVSMVELFYDLIFVYAISQMSEVLLVAFEDQGLYLDAIIKYCIVVLSFWSVWTYQTVYNNRFFKGSVINYIFILLNMFIVMVLSQSINFHFQETFFPFVLCTTLLYSIVLLEYCITFYSSNSALEKKFIISFIIILSIFISVSLVALIVPEEIRLIFNGVAILIISFLPIMFKERIKSVSVDFEHLTERYSLLVILFFGESIVTVTKTINLTSIHITSFFYFLIIIALFSIYSLIHTKGIEKNRQTGGLILIHMHYFVILSIGFVSILLEENIHQEINNAVFSIFLTIGITVFLAALFINWFSYSTNQITAKFMIMISVLLCLFYMNNLLIENMDIYLGMDMILLWLIFGAVYRELKE</sequence>
<feature type="transmembrane region" description="Helical" evidence="1">
    <location>
        <begin position="197"/>
        <end position="215"/>
    </location>
</feature>
<evidence type="ECO:0000313" key="2">
    <source>
        <dbReference type="EMBL" id="KMT61424.1"/>
    </source>
</evidence>
<evidence type="ECO:0000313" key="3">
    <source>
        <dbReference type="Proteomes" id="UP000052258"/>
    </source>
</evidence>
<organism evidence="2 3">
    <name type="scientific">Listeria fleischmannii 1991</name>
    <dbReference type="NCBI Taxonomy" id="1430899"/>
    <lineage>
        <taxon>Bacteria</taxon>
        <taxon>Bacillati</taxon>
        <taxon>Bacillota</taxon>
        <taxon>Bacilli</taxon>
        <taxon>Bacillales</taxon>
        <taxon>Listeriaceae</taxon>
        <taxon>Listeria</taxon>
    </lineage>
</organism>
<feature type="transmembrane region" description="Helical" evidence="1">
    <location>
        <begin position="341"/>
        <end position="358"/>
    </location>
</feature>
<dbReference type="PANTHER" id="PTHR36840:SF1">
    <property type="entry name" value="BLL5714 PROTEIN"/>
    <property type="match status" value="1"/>
</dbReference>
<feature type="transmembrane region" description="Helical" evidence="1">
    <location>
        <begin position="12"/>
        <end position="33"/>
    </location>
</feature>
<accession>A0A0J8GKF4</accession>
<dbReference type="Proteomes" id="UP000052258">
    <property type="component" value="Unassembled WGS sequence"/>
</dbReference>
<dbReference type="Pfam" id="PF06772">
    <property type="entry name" value="LtrA"/>
    <property type="match status" value="1"/>
</dbReference>
<feature type="transmembrane region" description="Helical" evidence="1">
    <location>
        <begin position="221"/>
        <end position="240"/>
    </location>
</feature>
<feature type="transmembrane region" description="Helical" evidence="1">
    <location>
        <begin position="133"/>
        <end position="154"/>
    </location>
</feature>
<feature type="transmembrane region" description="Helical" evidence="1">
    <location>
        <begin position="72"/>
        <end position="94"/>
    </location>
</feature>
<dbReference type="RefSeq" id="WP_059139782.1">
    <property type="nucleotide sequence ID" value="NZ_KQ130608.1"/>
</dbReference>
<reference evidence="2 3" key="1">
    <citation type="journal article" date="2015" name="Genome Biol. Evol.">
        <title>Comparative Genomics of Listeria Sensu Lato: Genus-Wide Differences in Evolutionary Dynamics and the Progressive Gain of Complex, Potentially Pathogenicity-Related Traits through Lateral Gene Transfer.</title>
        <authorList>
            <person name="Chiara M."/>
            <person name="Caruso M."/>
            <person name="D'Erchia A.M."/>
            <person name="Manzari C."/>
            <person name="Fraccalvieri R."/>
            <person name="Goffredo E."/>
            <person name="Latorre L."/>
            <person name="Miccolupo A."/>
            <person name="Padalino I."/>
            <person name="Santagada G."/>
            <person name="Chiocco D."/>
            <person name="Pesole G."/>
            <person name="Horner D.S."/>
            <person name="Parisi A."/>
        </authorList>
    </citation>
    <scope>NUCLEOTIDE SEQUENCE [LARGE SCALE GENOMIC DNA]</scope>
    <source>
        <strain evidence="2 3">1991</strain>
    </source>
</reference>
<dbReference type="PATRIC" id="fig|1430899.3.peg.5"/>
<feature type="transmembrane region" description="Helical" evidence="1">
    <location>
        <begin position="160"/>
        <end position="177"/>
    </location>
</feature>
<feature type="transmembrane region" description="Helical" evidence="1">
    <location>
        <begin position="252"/>
        <end position="274"/>
    </location>
</feature>
<keyword evidence="1" id="KW-0472">Membrane</keyword>
<comment type="caution">
    <text evidence="2">The sequence shown here is derived from an EMBL/GenBank/DDBJ whole genome shotgun (WGS) entry which is preliminary data.</text>
</comment>
<keyword evidence="1" id="KW-0812">Transmembrane</keyword>
<dbReference type="EMBL" id="AZHO01000001">
    <property type="protein sequence ID" value="KMT61424.1"/>
    <property type="molecule type" value="Genomic_DNA"/>
</dbReference>
<proteinExistence type="predicted"/>
<gene>
    <name evidence="2" type="ORF">X560_0004</name>
</gene>
<feature type="transmembrane region" description="Helical" evidence="1">
    <location>
        <begin position="39"/>
        <end position="60"/>
    </location>
</feature>
<feature type="transmembrane region" description="Helical" evidence="1">
    <location>
        <begin position="318"/>
        <end position="335"/>
    </location>
</feature>